<evidence type="ECO:0000313" key="1">
    <source>
        <dbReference type="EMBL" id="AOR52349.2"/>
    </source>
</evidence>
<evidence type="ECO:0008006" key="2">
    <source>
        <dbReference type="Google" id="ProtNLM"/>
    </source>
</evidence>
<name>A0A1C9U7J9_9VIRU</name>
<proteinExistence type="predicted"/>
<accession>A0A1C9U7J9</accession>
<sequence length="179" mass="20189">MNQNSQRIESSSVCLFLRQVDGLCLNVNLLGEEYSKLGILEAQQYRILSLLCRINKVSVSFVLSSLIRKECDVSEYREGLVILRLEEVIERLVSGSLPSVFTIRKDFEKGSVAFNYPLYYSVTREPGSRVQHPFRNYVPGLKERIAALPWVALGFKASTANNPANPGTHSYTIECVRQA</sequence>
<reference evidence="1" key="1">
    <citation type="submission" date="2017-05" db="EMBL/GenBank/DDBJ databases">
        <title>New genetic variant of GVB.</title>
        <authorList>
            <person name="Goszczynski D.E."/>
        </authorList>
    </citation>
    <scope>NUCLEOTIDE SEQUENCE</scope>
    <source>
        <strain evidence="1">GVB 248</strain>
    </source>
</reference>
<protein>
    <recommendedName>
        <fullName evidence="2">20 kDa protein</fullName>
    </recommendedName>
</protein>
<organism evidence="1">
    <name type="scientific">Grapevine virus B</name>
    <dbReference type="NCBI Taxonomy" id="35289"/>
    <lineage>
        <taxon>Viruses</taxon>
        <taxon>Riboviria</taxon>
        <taxon>Orthornavirae</taxon>
        <taxon>Kitrinoviricota</taxon>
        <taxon>Alsuviricetes</taxon>
        <taxon>Tymovirales</taxon>
        <taxon>Betaflexiviridae</taxon>
        <taxon>Trivirinae</taxon>
        <taxon>Vitivirus</taxon>
        <taxon>Vitivirus betavitis</taxon>
    </lineage>
</organism>
<dbReference type="EMBL" id="KX522545">
    <property type="protein sequence ID" value="AOR52349.2"/>
    <property type="molecule type" value="Genomic_RNA"/>
</dbReference>
<gene>
    <name evidence="1" type="primary">ORF2</name>
</gene>